<dbReference type="EC" id="2.4.-.-" evidence="3"/>
<dbReference type="PANTHER" id="PTHR30160">
    <property type="entry name" value="TETRAACYLDISACCHARIDE 4'-KINASE-RELATED"/>
    <property type="match status" value="1"/>
</dbReference>
<reference evidence="3" key="1">
    <citation type="submission" date="2023-05" db="EMBL/GenBank/DDBJ databases">
        <title>Whole genome sequence of Commensalibacter sp.</title>
        <authorList>
            <person name="Charoenyingcharoen P."/>
            <person name="Yukphan P."/>
        </authorList>
    </citation>
    <scope>NUCLEOTIDE SEQUENCE</scope>
    <source>
        <strain evidence="3">TBRC 16381</strain>
    </source>
</reference>
<dbReference type="Pfam" id="PF01075">
    <property type="entry name" value="Glyco_transf_9"/>
    <property type="match status" value="1"/>
</dbReference>
<dbReference type="GO" id="GO:0016757">
    <property type="term" value="F:glycosyltransferase activity"/>
    <property type="evidence" value="ECO:0007669"/>
    <property type="project" value="UniProtKB-KW"/>
</dbReference>
<dbReference type="RefSeq" id="WP_281447585.1">
    <property type="nucleotide sequence ID" value="NZ_JASBAO010000001.1"/>
</dbReference>
<evidence type="ECO:0000256" key="2">
    <source>
        <dbReference type="ARBA" id="ARBA00022679"/>
    </source>
</evidence>
<protein>
    <submittedName>
        <fullName evidence="3">Glycosyltransferase family 9 protein</fullName>
        <ecNumber evidence="3">2.4.-.-</ecNumber>
    </submittedName>
</protein>
<sequence>MKPSKIKNILFITSTRLGDAVISTGILDYLLKTYPQAMFTIACGPVAAGIFERMPRRKETIIMYKQRYDLHWFHLWRRCIMQSWDLIVDLRGSAISLCLSSKKRIVIRGGRIGGRRIEHLAKAFLLAPAPLPVMWMNKEDHSKAREHLPGQDYIALAPTANWMGKVWPIERFIELAKRILLTYPTMQFAVFYGPGQQEYEMVRPLLSINLPTIDVGGDFTLAQVGAMLSRCKGFVGNDSGLMHLAASCQIPVLGLFGPSKVSEYAPAGLYARAIVAKGEEGKASMNALLVNDVFIAFKQLLADQEKILKNENF</sequence>
<proteinExistence type="predicted"/>
<organism evidence="3 4">
    <name type="scientific">Commensalibacter oyaizuii</name>
    <dbReference type="NCBI Taxonomy" id="3043873"/>
    <lineage>
        <taxon>Bacteria</taxon>
        <taxon>Pseudomonadati</taxon>
        <taxon>Pseudomonadota</taxon>
        <taxon>Alphaproteobacteria</taxon>
        <taxon>Acetobacterales</taxon>
        <taxon>Acetobacteraceae</taxon>
    </lineage>
</organism>
<dbReference type="Proteomes" id="UP001431634">
    <property type="component" value="Unassembled WGS sequence"/>
</dbReference>
<keyword evidence="4" id="KW-1185">Reference proteome</keyword>
<evidence type="ECO:0000256" key="1">
    <source>
        <dbReference type="ARBA" id="ARBA00022676"/>
    </source>
</evidence>
<evidence type="ECO:0000313" key="4">
    <source>
        <dbReference type="Proteomes" id="UP001431634"/>
    </source>
</evidence>
<keyword evidence="2 3" id="KW-0808">Transferase</keyword>
<dbReference type="SUPFAM" id="SSF53756">
    <property type="entry name" value="UDP-Glycosyltransferase/glycogen phosphorylase"/>
    <property type="match status" value="1"/>
</dbReference>
<keyword evidence="1 3" id="KW-0328">Glycosyltransferase</keyword>
<comment type="caution">
    <text evidence="3">The sequence shown here is derived from an EMBL/GenBank/DDBJ whole genome shotgun (WGS) entry which is preliminary data.</text>
</comment>
<evidence type="ECO:0000313" key="3">
    <source>
        <dbReference type="EMBL" id="MDI2090446.1"/>
    </source>
</evidence>
<dbReference type="CDD" id="cd03789">
    <property type="entry name" value="GT9_LPS_heptosyltransferase"/>
    <property type="match status" value="1"/>
</dbReference>
<accession>A0ABT6Q131</accession>
<dbReference type="InterPro" id="IPR002201">
    <property type="entry name" value="Glyco_trans_9"/>
</dbReference>
<gene>
    <name evidence="3" type="ORF">QJV27_03465</name>
</gene>
<dbReference type="EMBL" id="JASBAO010000001">
    <property type="protein sequence ID" value="MDI2090446.1"/>
    <property type="molecule type" value="Genomic_DNA"/>
</dbReference>
<dbReference type="Gene3D" id="3.40.50.2000">
    <property type="entry name" value="Glycogen Phosphorylase B"/>
    <property type="match status" value="2"/>
</dbReference>
<dbReference type="InterPro" id="IPR051199">
    <property type="entry name" value="LPS_LOS_Heptosyltrfase"/>
</dbReference>
<name>A0ABT6Q131_9PROT</name>